<dbReference type="RefSeq" id="WP_227306360.1">
    <property type="nucleotide sequence ID" value="NZ_JAESVA010000002.1"/>
</dbReference>
<evidence type="ECO:0000256" key="1">
    <source>
        <dbReference type="SAM" id="Phobius"/>
    </source>
</evidence>
<evidence type="ECO:0000313" key="3">
    <source>
        <dbReference type="Proteomes" id="UP000721844"/>
    </source>
</evidence>
<gene>
    <name evidence="2" type="ORF">ACELLULO517_05790</name>
</gene>
<accession>A0A964E2Z2</accession>
<dbReference type="AlphaFoldDB" id="A0A964E2Z2"/>
<protein>
    <submittedName>
        <fullName evidence="2">Anti-sigma factor</fullName>
    </submittedName>
</protein>
<comment type="caution">
    <text evidence="2">The sequence shown here is derived from an EMBL/GenBank/DDBJ whole genome shotgun (WGS) entry which is preliminary data.</text>
</comment>
<keyword evidence="1" id="KW-1133">Transmembrane helix</keyword>
<name>A0A964E2Z2_9PROT</name>
<dbReference type="Proteomes" id="UP000721844">
    <property type="component" value="Unassembled WGS sequence"/>
</dbReference>
<dbReference type="EMBL" id="JAESVA010000002">
    <property type="protein sequence ID" value="MCB8879737.1"/>
    <property type="molecule type" value="Genomic_DNA"/>
</dbReference>
<evidence type="ECO:0000313" key="2">
    <source>
        <dbReference type="EMBL" id="MCB8879737.1"/>
    </source>
</evidence>
<keyword evidence="1" id="KW-0472">Membrane</keyword>
<feature type="transmembrane region" description="Helical" evidence="1">
    <location>
        <begin position="89"/>
        <end position="108"/>
    </location>
</feature>
<keyword evidence="3" id="KW-1185">Reference proteome</keyword>
<keyword evidence="1" id="KW-0812">Transmembrane</keyword>
<proteinExistence type="predicted"/>
<reference evidence="2 3" key="1">
    <citation type="journal article" date="2021" name="Microorganisms">
        <title>Acidisoma silvae sp. nov. and Acidisomacellulosilytica sp. nov., Two Acidophilic Bacteria Isolated from Decaying Wood, Hydrolyzing Cellulose and Producing Poly-3-hydroxybutyrate.</title>
        <authorList>
            <person name="Mieszkin S."/>
            <person name="Pouder E."/>
            <person name="Uroz S."/>
            <person name="Simon-Colin C."/>
            <person name="Alain K."/>
        </authorList>
    </citation>
    <scope>NUCLEOTIDE SEQUENCE [LARGE SCALE GENOMIC DNA]</scope>
    <source>
        <strain evidence="2 3">HW T5.17</strain>
    </source>
</reference>
<organism evidence="2 3">
    <name type="scientific">Acidisoma cellulosilyticum</name>
    <dbReference type="NCBI Taxonomy" id="2802395"/>
    <lineage>
        <taxon>Bacteria</taxon>
        <taxon>Pseudomonadati</taxon>
        <taxon>Pseudomonadota</taxon>
        <taxon>Alphaproteobacteria</taxon>
        <taxon>Acetobacterales</taxon>
        <taxon>Acidocellaceae</taxon>
        <taxon>Acidisoma</taxon>
    </lineage>
</organism>
<sequence length="259" mass="27759">MTSQPHSRISDADLMAYLDRSLDAGRMAEIAAALDTDPEGRARLAEWRQQNALIASLYQPVAAEPLPPRLNVRRMAAEGRGKHQAWHRMAAAAILCLGIGASGGWYWGHQGAGIGGTAPADQIVAALAAHRLYTAEVAHPVEVAGNTDGDLGTWFSKRLDRKLTIPNLEQTGWRLVGGSLLPAGDKAGAQIMYENAGGQRLTLFFTPVAPHKDGVPRFATSGDLGVMSWTDGSLNCTIVGPIDRTEIKRIAAEVYDQLT</sequence>